<feature type="region of interest" description="Disordered" evidence="1">
    <location>
        <begin position="218"/>
        <end position="257"/>
    </location>
</feature>
<sequence>MDPVSIFGFTGSVLTTGKVVTSLITSLVTLKSKYKTAGLMGSLLIGHLTTIKVALDEVSYWIATTLQGVEKTEQLIINIESSLESCHVFLLMLEDHITRQHRNGIDRQLKGKPRFIWNESKIKELNNYLDSQVNALHLLITAVQRHVSATFLIPNKFFRTSFDRNQLLQKPESQKVFKKVEDDRASFSVFRLETSGSHIAFDFDKEIATTNVYRNVAKSPEMTSNGSENTSLPRSEKKTGTEMGLNQNLKQRRPGLSSRRASEWYFEQFVPSDCDSNLPNSRPTSIDDKVSTISISDDESRFTTSERQSEEDRSSPNVANNPFLDPDEGPTYLSIPITHPDSSYTSSDTSSFHQNNVLCSSSYQSLQILHYILLSGCSNSGKVTLTDSIEFLSQNMATHESWIYGKAVQSYVLRFILHTVWEMRKCNVSSLG</sequence>
<evidence type="ECO:0000313" key="3">
    <source>
        <dbReference type="Proteomes" id="UP000297452"/>
    </source>
</evidence>
<evidence type="ECO:0000313" key="2">
    <source>
        <dbReference type="EMBL" id="TGO49891.1"/>
    </source>
</evidence>
<gene>
    <name evidence="2" type="ORF">BOTNAR_0413g00030</name>
</gene>
<evidence type="ECO:0008006" key="4">
    <source>
        <dbReference type="Google" id="ProtNLM"/>
    </source>
</evidence>
<protein>
    <recommendedName>
        <fullName evidence="4">Fungal N-terminal domain-containing protein</fullName>
    </recommendedName>
</protein>
<dbReference type="AlphaFoldDB" id="A0A4Z1HML5"/>
<name>A0A4Z1HML5_9HELO</name>
<dbReference type="Proteomes" id="UP000297452">
    <property type="component" value="Unassembled WGS sequence"/>
</dbReference>
<evidence type="ECO:0000256" key="1">
    <source>
        <dbReference type="SAM" id="MobiDB-lite"/>
    </source>
</evidence>
<proteinExistence type="predicted"/>
<keyword evidence="3" id="KW-1185">Reference proteome</keyword>
<organism evidence="2 3">
    <name type="scientific">Botryotinia narcissicola</name>
    <dbReference type="NCBI Taxonomy" id="278944"/>
    <lineage>
        <taxon>Eukaryota</taxon>
        <taxon>Fungi</taxon>
        <taxon>Dikarya</taxon>
        <taxon>Ascomycota</taxon>
        <taxon>Pezizomycotina</taxon>
        <taxon>Leotiomycetes</taxon>
        <taxon>Helotiales</taxon>
        <taxon>Sclerotiniaceae</taxon>
        <taxon>Botryotinia</taxon>
    </lineage>
</organism>
<feature type="compositionally biased region" description="Polar residues" evidence="1">
    <location>
        <begin position="221"/>
        <end position="233"/>
    </location>
</feature>
<reference evidence="2 3" key="1">
    <citation type="submission" date="2017-12" db="EMBL/GenBank/DDBJ databases">
        <title>Comparative genomics of Botrytis spp.</title>
        <authorList>
            <person name="Valero-Jimenez C.A."/>
            <person name="Tapia P."/>
            <person name="Veloso J."/>
            <person name="Silva-Moreno E."/>
            <person name="Staats M."/>
            <person name="Valdes J.H."/>
            <person name="Van Kan J.A.L."/>
        </authorList>
    </citation>
    <scope>NUCLEOTIDE SEQUENCE [LARGE SCALE GENOMIC DNA]</scope>
    <source>
        <strain evidence="2 3">MUCL2120</strain>
    </source>
</reference>
<feature type="region of interest" description="Disordered" evidence="1">
    <location>
        <begin position="276"/>
        <end position="326"/>
    </location>
</feature>
<accession>A0A4Z1HML5</accession>
<dbReference type="EMBL" id="PQXJ01000413">
    <property type="protein sequence ID" value="TGO49891.1"/>
    <property type="molecule type" value="Genomic_DNA"/>
</dbReference>
<dbReference type="OrthoDB" id="3512608at2759"/>
<comment type="caution">
    <text evidence="2">The sequence shown here is derived from an EMBL/GenBank/DDBJ whole genome shotgun (WGS) entry which is preliminary data.</text>
</comment>